<dbReference type="STRING" id="745531.A0A0C3NF96"/>
<evidence type="ECO:0000313" key="3">
    <source>
        <dbReference type="Proteomes" id="UP000053257"/>
    </source>
</evidence>
<keyword evidence="1" id="KW-1133">Transmembrane helix</keyword>
<organism evidence="2 3">
    <name type="scientific">Phlebiopsis gigantea (strain 11061_1 CR5-6)</name>
    <name type="common">White-rot fungus</name>
    <name type="synonym">Peniophora gigantea</name>
    <dbReference type="NCBI Taxonomy" id="745531"/>
    <lineage>
        <taxon>Eukaryota</taxon>
        <taxon>Fungi</taxon>
        <taxon>Dikarya</taxon>
        <taxon>Basidiomycota</taxon>
        <taxon>Agaricomycotina</taxon>
        <taxon>Agaricomycetes</taxon>
        <taxon>Polyporales</taxon>
        <taxon>Phanerochaetaceae</taxon>
        <taxon>Phlebiopsis</taxon>
    </lineage>
</organism>
<evidence type="ECO:0000256" key="1">
    <source>
        <dbReference type="SAM" id="Phobius"/>
    </source>
</evidence>
<protein>
    <submittedName>
        <fullName evidence="2">Uncharacterized protein</fullName>
    </submittedName>
</protein>
<accession>A0A0C3NF96</accession>
<dbReference type="HOGENOM" id="CLU_015091_2_0_1"/>
<name>A0A0C3NF96_PHLG1</name>
<keyword evidence="3" id="KW-1185">Reference proteome</keyword>
<feature type="transmembrane region" description="Helical" evidence="1">
    <location>
        <begin position="311"/>
        <end position="335"/>
    </location>
</feature>
<keyword evidence="1" id="KW-0812">Transmembrane</keyword>
<dbReference type="OrthoDB" id="2657661at2759"/>
<keyword evidence="1" id="KW-0472">Membrane</keyword>
<evidence type="ECO:0000313" key="2">
    <source>
        <dbReference type="EMBL" id="KIP03329.1"/>
    </source>
</evidence>
<dbReference type="EMBL" id="KN840622">
    <property type="protein sequence ID" value="KIP03329.1"/>
    <property type="molecule type" value="Genomic_DNA"/>
</dbReference>
<feature type="transmembrane region" description="Helical" evidence="1">
    <location>
        <begin position="221"/>
        <end position="244"/>
    </location>
</feature>
<proteinExistence type="predicted"/>
<gene>
    <name evidence="2" type="ORF">PHLGIDRAFT_244993</name>
</gene>
<dbReference type="AlphaFoldDB" id="A0A0C3NF96"/>
<sequence length="381" mass="42642">MDPIPLSTLLSDNPRFVSSNDHLGLEIEAQYWSHVETFPDGRALTTELVNEVKDLLTFAYADTATSLTSTTPYKLEELDRINTILSAVRVGENNVAGVWAVARYMSTFKREMFLHYHGEYGVRLNRTESVHEEKIHNERTYTFLCITPLFFYVPNVFVHRFEEVSVDDIINAGPWNAFRQQMRDGWEATTTPITVLLSANVALLAIGSIDHSGSIQPNRSVAQIACYSSTILSLTCYFICWILLRRHREDSMTTAGEAVKFISQCRNSVWGVEGAALMYSLPEALFTWSMLSFLAAVVYMCMVQSDTTTRVITGVLLGLMTLIVLAVLCAGWGTVEPSTKTLWQRNQEIVGKAVKSTSKAVDTMLRQLSPSEKVTHGDSIV</sequence>
<feature type="transmembrane region" description="Helical" evidence="1">
    <location>
        <begin position="285"/>
        <end position="305"/>
    </location>
</feature>
<dbReference type="Proteomes" id="UP000053257">
    <property type="component" value="Unassembled WGS sequence"/>
</dbReference>
<reference evidence="2 3" key="1">
    <citation type="journal article" date="2014" name="PLoS Genet.">
        <title>Analysis of the Phlebiopsis gigantea genome, transcriptome and secretome provides insight into its pioneer colonization strategies of wood.</title>
        <authorList>
            <person name="Hori C."/>
            <person name="Ishida T."/>
            <person name="Igarashi K."/>
            <person name="Samejima M."/>
            <person name="Suzuki H."/>
            <person name="Master E."/>
            <person name="Ferreira P."/>
            <person name="Ruiz-Duenas F.J."/>
            <person name="Held B."/>
            <person name="Canessa P."/>
            <person name="Larrondo L.F."/>
            <person name="Schmoll M."/>
            <person name="Druzhinina I.S."/>
            <person name="Kubicek C.P."/>
            <person name="Gaskell J.A."/>
            <person name="Kersten P."/>
            <person name="St John F."/>
            <person name="Glasner J."/>
            <person name="Sabat G."/>
            <person name="Splinter BonDurant S."/>
            <person name="Syed K."/>
            <person name="Yadav J."/>
            <person name="Mgbeahuruike A.C."/>
            <person name="Kovalchuk A."/>
            <person name="Asiegbu F.O."/>
            <person name="Lackner G."/>
            <person name="Hoffmeister D."/>
            <person name="Rencoret J."/>
            <person name="Gutierrez A."/>
            <person name="Sun H."/>
            <person name="Lindquist E."/>
            <person name="Barry K."/>
            <person name="Riley R."/>
            <person name="Grigoriev I.V."/>
            <person name="Henrissat B."/>
            <person name="Kues U."/>
            <person name="Berka R.M."/>
            <person name="Martinez A.T."/>
            <person name="Covert S.F."/>
            <person name="Blanchette R.A."/>
            <person name="Cullen D."/>
        </authorList>
    </citation>
    <scope>NUCLEOTIDE SEQUENCE [LARGE SCALE GENOMIC DNA]</scope>
    <source>
        <strain evidence="2 3">11061_1 CR5-6</strain>
    </source>
</reference>